<name>A0ABS4KPE4_9CLOT</name>
<dbReference type="Proteomes" id="UP001519307">
    <property type="component" value="Unassembled WGS sequence"/>
</dbReference>
<protein>
    <submittedName>
        <fullName evidence="1">Uncharacterized protein</fullName>
    </submittedName>
</protein>
<dbReference type="EMBL" id="JAGGLM010000002">
    <property type="protein sequence ID" value="MBP2031909.1"/>
    <property type="molecule type" value="Genomic_DNA"/>
</dbReference>
<reference evidence="1 2" key="1">
    <citation type="submission" date="2021-03" db="EMBL/GenBank/DDBJ databases">
        <title>Genomic Encyclopedia of Type Strains, Phase IV (KMG-IV): sequencing the most valuable type-strain genomes for metagenomic binning, comparative biology and taxonomic classification.</title>
        <authorList>
            <person name="Goeker M."/>
        </authorList>
    </citation>
    <scope>NUCLEOTIDE SEQUENCE [LARGE SCALE GENOMIC DNA]</scope>
    <source>
        <strain evidence="1 2">DSM 28783</strain>
    </source>
</reference>
<evidence type="ECO:0000313" key="1">
    <source>
        <dbReference type="EMBL" id="MBP2031909.1"/>
    </source>
</evidence>
<gene>
    <name evidence="1" type="ORF">J2Z42_000574</name>
</gene>
<accession>A0ABS4KPE4</accession>
<dbReference type="RefSeq" id="WP_209700858.1">
    <property type="nucleotide sequence ID" value="NZ_JAGGLM010000002.1"/>
</dbReference>
<organism evidence="1 2">
    <name type="scientific">Clostridium algifaecis</name>
    <dbReference type="NCBI Taxonomy" id="1472040"/>
    <lineage>
        <taxon>Bacteria</taxon>
        <taxon>Bacillati</taxon>
        <taxon>Bacillota</taxon>
        <taxon>Clostridia</taxon>
        <taxon>Eubacteriales</taxon>
        <taxon>Clostridiaceae</taxon>
        <taxon>Clostridium</taxon>
    </lineage>
</organism>
<sequence length="351" mass="42013">MKKDEMIASMKEKIDKKIYSLDIEDIKTTALYSIIDELLSYEFLVDIKSMNEIEKLRIYKMFNGNIDCDVSLRSIIIAKQAYSYLYDYEIMPQFNGGYSPYKFCLKSKEKDKVIEYRADTMTSAFTTFKEFIRNESLDDSSIPKPWIGCNNRDYWLYYVSDRINKGEKLPNEMNAFLRLNHTIGNIIPVPCNFNKARSSNPLNNENDKNKRNRRNAEWDYWDLTLWAIYCWFENNGLKNILRTTNEKIFKKNEDKIKKRWENIFKMPTVEVWLKSFGQEREGWNQFVSQNYFQNYIEEDGKPSMFWENHSFANPLPPKTLDIKQILREINDRICFRSNAISQSFHNKNFEK</sequence>
<keyword evidence="2" id="KW-1185">Reference proteome</keyword>
<proteinExistence type="predicted"/>
<comment type="caution">
    <text evidence="1">The sequence shown here is derived from an EMBL/GenBank/DDBJ whole genome shotgun (WGS) entry which is preliminary data.</text>
</comment>
<evidence type="ECO:0000313" key="2">
    <source>
        <dbReference type="Proteomes" id="UP001519307"/>
    </source>
</evidence>